<dbReference type="InParanoid" id="A0A0D2J5W8"/>
<dbReference type="STRING" id="1429043.X474_25555"/>
<feature type="domain" description="Histidine kinase/HSP90-like ATPase" evidence="1">
    <location>
        <begin position="39"/>
        <end position="138"/>
    </location>
</feature>
<sequence length="138" mass="14860">MTVNQSFHQKQVNLECEGDIVEVRKAVRIAAQEIGFGVTDTTRIVTAASELARNVHRFAGTGLMTLESTRNTEHKGITLIFTDNGPGIADVDQAMELGFTTGGGLGLGLPGAKRLMDEMKLESKPGQGTRICISKWLS</sequence>
<dbReference type="PATRIC" id="fig|1429043.3.peg.5400"/>
<organism evidence="2 3">
    <name type="scientific">Dethiosulfatarculus sandiegensis</name>
    <dbReference type="NCBI Taxonomy" id="1429043"/>
    <lineage>
        <taxon>Bacteria</taxon>
        <taxon>Pseudomonadati</taxon>
        <taxon>Thermodesulfobacteriota</taxon>
        <taxon>Desulfarculia</taxon>
        <taxon>Desulfarculales</taxon>
        <taxon>Desulfarculaceae</taxon>
        <taxon>Dethiosulfatarculus</taxon>
    </lineage>
</organism>
<dbReference type="InterPro" id="IPR036890">
    <property type="entry name" value="HATPase_C_sf"/>
</dbReference>
<dbReference type="SUPFAM" id="SSF55874">
    <property type="entry name" value="ATPase domain of HSP90 chaperone/DNA topoisomerase II/histidine kinase"/>
    <property type="match status" value="1"/>
</dbReference>
<protein>
    <submittedName>
        <fullName evidence="2">Anti-sigma regulatory factor</fullName>
    </submittedName>
</protein>
<dbReference type="SMART" id="SM00387">
    <property type="entry name" value="HATPase_c"/>
    <property type="match status" value="1"/>
</dbReference>
<dbReference type="EMBL" id="AZAC01000067">
    <property type="protein sequence ID" value="KIX11096.1"/>
    <property type="molecule type" value="Genomic_DNA"/>
</dbReference>
<comment type="caution">
    <text evidence="2">The sequence shown here is derived from an EMBL/GenBank/DDBJ whole genome shotgun (WGS) entry which is preliminary data.</text>
</comment>
<evidence type="ECO:0000313" key="3">
    <source>
        <dbReference type="Proteomes" id="UP000032233"/>
    </source>
</evidence>
<dbReference type="Pfam" id="PF02518">
    <property type="entry name" value="HATPase_c"/>
    <property type="match status" value="1"/>
</dbReference>
<name>A0A0D2J5W8_9BACT</name>
<dbReference type="AlphaFoldDB" id="A0A0D2J5W8"/>
<dbReference type="Proteomes" id="UP000032233">
    <property type="component" value="Unassembled WGS sequence"/>
</dbReference>
<accession>A0A0D2J5W8</accession>
<proteinExistence type="predicted"/>
<reference evidence="2 3" key="1">
    <citation type="submission" date="2013-11" db="EMBL/GenBank/DDBJ databases">
        <title>Metagenomic analysis of a methanogenic consortium involved in long chain n-alkane degradation.</title>
        <authorList>
            <person name="Davidova I.A."/>
            <person name="Callaghan A.V."/>
            <person name="Wawrik B."/>
            <person name="Pruitt S."/>
            <person name="Marks C."/>
            <person name="Duncan K.E."/>
            <person name="Suflita J.M."/>
        </authorList>
    </citation>
    <scope>NUCLEOTIDE SEQUENCE [LARGE SCALE GENOMIC DNA]</scope>
    <source>
        <strain evidence="2 3">SPR</strain>
    </source>
</reference>
<evidence type="ECO:0000313" key="2">
    <source>
        <dbReference type="EMBL" id="KIX11096.1"/>
    </source>
</evidence>
<dbReference type="InterPro" id="IPR003594">
    <property type="entry name" value="HATPase_dom"/>
</dbReference>
<dbReference type="Gene3D" id="3.30.565.10">
    <property type="entry name" value="Histidine kinase-like ATPase, C-terminal domain"/>
    <property type="match status" value="1"/>
</dbReference>
<gene>
    <name evidence="2" type="ORF">X474_25555</name>
</gene>
<evidence type="ECO:0000259" key="1">
    <source>
        <dbReference type="SMART" id="SM00387"/>
    </source>
</evidence>
<keyword evidence="3" id="KW-1185">Reference proteome</keyword>